<dbReference type="PROSITE" id="PS51257">
    <property type="entry name" value="PROKAR_LIPOPROTEIN"/>
    <property type="match status" value="1"/>
</dbReference>
<accession>A0A2V3PS37</accession>
<organism evidence="2 3">
    <name type="scientific">Dysgonomonas alginatilytica</name>
    <dbReference type="NCBI Taxonomy" id="1605892"/>
    <lineage>
        <taxon>Bacteria</taxon>
        <taxon>Pseudomonadati</taxon>
        <taxon>Bacteroidota</taxon>
        <taxon>Bacteroidia</taxon>
        <taxon>Bacteroidales</taxon>
        <taxon>Dysgonomonadaceae</taxon>
        <taxon>Dysgonomonas</taxon>
    </lineage>
</organism>
<dbReference type="SUPFAM" id="SSF53822">
    <property type="entry name" value="Periplasmic binding protein-like I"/>
    <property type="match status" value="1"/>
</dbReference>
<dbReference type="OrthoDB" id="2149800at2"/>
<name>A0A2V3PS37_9BACT</name>
<dbReference type="Proteomes" id="UP000247973">
    <property type="component" value="Unassembled WGS sequence"/>
</dbReference>
<gene>
    <name evidence="2" type="ORF">CLV62_10220</name>
</gene>
<sequence length="390" mass="43896">MIKRTLAVLLLALACIKGYSQSESVPEWNLQDIDAIKVGVVLPFITKSEGKSARFIEYYEGFLLALEEMKSKGFSANVYIFDMGSETGTEKLESLLETSEMRDLDLIIGGFSPDQVDVLSNFAKQEGIKYAIPFPTKTNEAQKNTEVFQLNAPSEILYDNTARILANLFGNDNIIYVIESGNNSKKEFVTTLNGQLNQRGMLAHSVAVNENLATNLMSALDMNRKNVIIAASGSAQLLEALLPVLGSIREEQPNIALSLFGHPEWQTYPQFFTSFYKNDTYIYTPFYMSDDNYKTKQFISNYKMWYNDKSLINTYPKYGALGYDTGIYFLTGLFKYGKNFESNINSISVLTLQTPISFSKVNPTSGYMNNGFYIVHYKTDGSVDKIEYGK</sequence>
<dbReference type="AlphaFoldDB" id="A0A2V3PS37"/>
<dbReference type="Gene3D" id="3.40.50.2300">
    <property type="match status" value="2"/>
</dbReference>
<dbReference type="InterPro" id="IPR028082">
    <property type="entry name" value="Peripla_BP_I"/>
</dbReference>
<evidence type="ECO:0000256" key="1">
    <source>
        <dbReference type="SAM" id="SignalP"/>
    </source>
</evidence>
<proteinExistence type="predicted"/>
<dbReference type="RefSeq" id="WP_110309284.1">
    <property type="nucleotide sequence ID" value="NZ_QICL01000002.1"/>
</dbReference>
<feature type="signal peptide" evidence="1">
    <location>
        <begin position="1"/>
        <end position="22"/>
    </location>
</feature>
<comment type="caution">
    <text evidence="2">The sequence shown here is derived from an EMBL/GenBank/DDBJ whole genome shotgun (WGS) entry which is preliminary data.</text>
</comment>
<keyword evidence="3" id="KW-1185">Reference proteome</keyword>
<reference evidence="2 3" key="1">
    <citation type="submission" date="2018-03" db="EMBL/GenBank/DDBJ databases">
        <title>Genomic Encyclopedia of Archaeal and Bacterial Type Strains, Phase II (KMG-II): from individual species to whole genera.</title>
        <authorList>
            <person name="Goeker M."/>
        </authorList>
    </citation>
    <scope>NUCLEOTIDE SEQUENCE [LARGE SCALE GENOMIC DNA]</scope>
    <source>
        <strain evidence="2 3">DSM 100214</strain>
    </source>
</reference>
<feature type="chain" id="PRO_5016032818" description="ABC-type branched-subunit amino acid transport system substrate-binding protein" evidence="1">
    <location>
        <begin position="23"/>
        <end position="390"/>
    </location>
</feature>
<evidence type="ECO:0000313" key="2">
    <source>
        <dbReference type="EMBL" id="PXV67990.1"/>
    </source>
</evidence>
<keyword evidence="1" id="KW-0732">Signal</keyword>
<protein>
    <recommendedName>
        <fullName evidence="4">ABC-type branched-subunit amino acid transport system substrate-binding protein</fullName>
    </recommendedName>
</protein>
<evidence type="ECO:0000313" key="3">
    <source>
        <dbReference type="Proteomes" id="UP000247973"/>
    </source>
</evidence>
<dbReference type="EMBL" id="QICL01000002">
    <property type="protein sequence ID" value="PXV67990.1"/>
    <property type="molecule type" value="Genomic_DNA"/>
</dbReference>
<evidence type="ECO:0008006" key="4">
    <source>
        <dbReference type="Google" id="ProtNLM"/>
    </source>
</evidence>